<proteinExistence type="predicted"/>
<dbReference type="PANTHER" id="PTHR44591">
    <property type="entry name" value="STRESS RESPONSE REGULATOR PROTEIN 1"/>
    <property type="match status" value="1"/>
</dbReference>
<dbReference type="GO" id="GO:0000160">
    <property type="term" value="P:phosphorelay signal transduction system"/>
    <property type="evidence" value="ECO:0007669"/>
    <property type="project" value="InterPro"/>
</dbReference>
<feature type="domain" description="Response regulatory" evidence="3">
    <location>
        <begin position="1"/>
        <end position="115"/>
    </location>
</feature>
<dbReference type="InterPro" id="IPR050595">
    <property type="entry name" value="Bact_response_regulator"/>
</dbReference>
<evidence type="ECO:0000313" key="4">
    <source>
        <dbReference type="EMBL" id="EAQ79978.1"/>
    </source>
</evidence>
<dbReference type="CDD" id="cd00156">
    <property type="entry name" value="REC"/>
    <property type="match status" value="1"/>
</dbReference>
<dbReference type="HOGENOM" id="CLU_000445_69_17_0"/>
<dbReference type="eggNOG" id="COG3706">
    <property type="taxonomic scope" value="Bacteria"/>
</dbReference>
<keyword evidence="1 2" id="KW-0597">Phosphoprotein</keyword>
<dbReference type="SUPFAM" id="SSF52172">
    <property type="entry name" value="CheY-like"/>
    <property type="match status" value="1"/>
</dbReference>
<organism evidence="4 5">
    <name type="scientific">Blastopirellula marina DSM 3645</name>
    <dbReference type="NCBI Taxonomy" id="314230"/>
    <lineage>
        <taxon>Bacteria</taxon>
        <taxon>Pseudomonadati</taxon>
        <taxon>Planctomycetota</taxon>
        <taxon>Planctomycetia</taxon>
        <taxon>Pirellulales</taxon>
        <taxon>Pirellulaceae</taxon>
        <taxon>Blastopirellula</taxon>
    </lineage>
</organism>
<comment type="caution">
    <text evidence="4">The sequence shown here is derived from an EMBL/GenBank/DDBJ whole genome shotgun (WGS) entry which is preliminary data.</text>
</comment>
<evidence type="ECO:0000259" key="3">
    <source>
        <dbReference type="PROSITE" id="PS50110"/>
    </source>
</evidence>
<dbReference type="InterPro" id="IPR001789">
    <property type="entry name" value="Sig_transdc_resp-reg_receiver"/>
</dbReference>
<dbReference type="Proteomes" id="UP000004358">
    <property type="component" value="Unassembled WGS sequence"/>
</dbReference>
<protein>
    <submittedName>
        <fullName evidence="4">Response regulator</fullName>
    </submittedName>
</protein>
<gene>
    <name evidence="4" type="ORF">DSM3645_05130</name>
</gene>
<sequence>MVVDDDRLMRFLLTEILNDAGFETRTASNCKEALMLFDEFEPDLVFCDWELPDAAGVDFVRHIRYVQQDRRPFIMMVSAHQSSVAVELALHAGANDFLSKPVKKEELLARTAEAQRVQYLEQQLRDLEISGHLTVSRGYYSLYAS</sequence>
<feature type="modified residue" description="4-aspartylphosphate" evidence="2">
    <location>
        <position position="48"/>
    </location>
</feature>
<dbReference type="PANTHER" id="PTHR44591:SF3">
    <property type="entry name" value="RESPONSE REGULATORY DOMAIN-CONTAINING PROTEIN"/>
    <property type="match status" value="1"/>
</dbReference>
<reference evidence="4 5" key="1">
    <citation type="submission" date="2006-02" db="EMBL/GenBank/DDBJ databases">
        <authorList>
            <person name="Amann R."/>
            <person name="Ferriera S."/>
            <person name="Johnson J."/>
            <person name="Kravitz S."/>
            <person name="Halpern A."/>
            <person name="Remington K."/>
            <person name="Beeson K."/>
            <person name="Tran B."/>
            <person name="Rogers Y.-H."/>
            <person name="Friedman R."/>
            <person name="Venter J.C."/>
        </authorList>
    </citation>
    <scope>NUCLEOTIDE SEQUENCE [LARGE SCALE GENOMIC DNA]</scope>
    <source>
        <strain evidence="4 5">DSM 3645</strain>
    </source>
</reference>
<dbReference type="SMART" id="SM00448">
    <property type="entry name" value="REC"/>
    <property type="match status" value="1"/>
</dbReference>
<dbReference type="InterPro" id="IPR011006">
    <property type="entry name" value="CheY-like_superfamily"/>
</dbReference>
<evidence type="ECO:0000313" key="5">
    <source>
        <dbReference type="Proteomes" id="UP000004358"/>
    </source>
</evidence>
<accession>A3ZTS4</accession>
<evidence type="ECO:0000256" key="1">
    <source>
        <dbReference type="ARBA" id="ARBA00022553"/>
    </source>
</evidence>
<evidence type="ECO:0000256" key="2">
    <source>
        <dbReference type="PROSITE-ProRule" id="PRU00169"/>
    </source>
</evidence>
<dbReference type="EMBL" id="AANZ01000011">
    <property type="protein sequence ID" value="EAQ79978.1"/>
    <property type="molecule type" value="Genomic_DNA"/>
</dbReference>
<dbReference type="STRING" id="314230.DSM3645_05130"/>
<dbReference type="PROSITE" id="PS50110">
    <property type="entry name" value="RESPONSE_REGULATORY"/>
    <property type="match status" value="1"/>
</dbReference>
<name>A3ZTS4_9BACT</name>
<dbReference type="Pfam" id="PF00072">
    <property type="entry name" value="Response_reg"/>
    <property type="match status" value="1"/>
</dbReference>
<dbReference type="Gene3D" id="3.40.50.2300">
    <property type="match status" value="1"/>
</dbReference>
<dbReference type="AlphaFoldDB" id="A3ZTS4"/>